<dbReference type="Proteomes" id="UP000295008">
    <property type="component" value="Unassembled WGS sequence"/>
</dbReference>
<evidence type="ECO:0000259" key="1">
    <source>
        <dbReference type="Pfam" id="PF12673"/>
    </source>
</evidence>
<dbReference type="InterPro" id="IPR024300">
    <property type="entry name" value="SipL_SPOCS_dom"/>
</dbReference>
<dbReference type="RefSeq" id="WP_132013004.1">
    <property type="nucleotide sequence ID" value="NZ_SLUN01000004.1"/>
</dbReference>
<evidence type="ECO:0000313" key="3">
    <source>
        <dbReference type="Proteomes" id="UP000295008"/>
    </source>
</evidence>
<sequence length="179" mass="20108">MSCFCYSSLGDHQQVRATTERIKVLKVVGEAVGQLVFQNTVSLNAIKIINIDADLKNFEDHVFFGKVVKQGTVHIQILYVDPDGVVRDFQEDSPFTLTVEIPGIKKTPFTEVQNHVLDIDTDFILKPSCKCDDEARVDVKVIAHVLVKVSEWTQLDVITKVDVFPKVNSLSQASCCKKW</sequence>
<reference evidence="2 3" key="1">
    <citation type="submission" date="2019-03" db="EMBL/GenBank/DDBJ databases">
        <title>Genomic Encyclopedia of Type Strains, Phase IV (KMG-IV): sequencing the most valuable type-strain genomes for metagenomic binning, comparative biology and taxonomic classification.</title>
        <authorList>
            <person name="Goeker M."/>
        </authorList>
    </citation>
    <scope>NUCLEOTIDE SEQUENCE [LARGE SCALE GENOMIC DNA]</scope>
    <source>
        <strain evidence="2 3">LX-B</strain>
    </source>
</reference>
<dbReference type="EMBL" id="SLUN01000004">
    <property type="protein sequence ID" value="TCL74067.1"/>
    <property type="molecule type" value="Genomic_DNA"/>
</dbReference>
<dbReference type="OrthoDB" id="1785142at2"/>
<proteinExistence type="predicted"/>
<feature type="domain" description="SipL SPOCS" evidence="1">
    <location>
        <begin position="47"/>
        <end position="123"/>
    </location>
</feature>
<comment type="caution">
    <text evidence="2">The sequence shown here is derived from an EMBL/GenBank/DDBJ whole genome shotgun (WGS) entry which is preliminary data.</text>
</comment>
<evidence type="ECO:0000313" key="2">
    <source>
        <dbReference type="EMBL" id="TCL74067.1"/>
    </source>
</evidence>
<gene>
    <name evidence="2" type="ORF">EDC14_10041</name>
</gene>
<keyword evidence="3" id="KW-1185">Reference proteome</keyword>
<dbReference type="Pfam" id="PF12673">
    <property type="entry name" value="SipL"/>
    <property type="match status" value="1"/>
</dbReference>
<organism evidence="2 3">
    <name type="scientific">Hydrogenispora ethanolica</name>
    <dbReference type="NCBI Taxonomy" id="1082276"/>
    <lineage>
        <taxon>Bacteria</taxon>
        <taxon>Bacillati</taxon>
        <taxon>Bacillota</taxon>
        <taxon>Hydrogenispora</taxon>
    </lineage>
</organism>
<protein>
    <submittedName>
        <fullName evidence="2">Uncharacterized protein DUF3794</fullName>
    </submittedName>
</protein>
<accession>A0A4V2QG15</accession>
<name>A0A4V2QG15_HYDET</name>
<dbReference type="AlphaFoldDB" id="A0A4V2QG15"/>